<dbReference type="GO" id="GO:0016776">
    <property type="term" value="F:phosphotransferase activity, phosphate group as acceptor"/>
    <property type="evidence" value="ECO:0007669"/>
    <property type="project" value="TreeGrafter"/>
</dbReference>
<feature type="transmembrane region" description="Helical" evidence="7">
    <location>
        <begin position="6"/>
        <end position="23"/>
    </location>
</feature>
<dbReference type="InterPro" id="IPR017850">
    <property type="entry name" value="Alkaline_phosphatase_core_sf"/>
</dbReference>
<dbReference type="Gene3D" id="3.40.720.10">
    <property type="entry name" value="Alkaline Phosphatase, subunit A"/>
    <property type="match status" value="1"/>
</dbReference>
<evidence type="ECO:0000256" key="5">
    <source>
        <dbReference type="ARBA" id="ARBA00022989"/>
    </source>
</evidence>
<evidence type="ECO:0000259" key="8">
    <source>
        <dbReference type="Pfam" id="PF00884"/>
    </source>
</evidence>
<feature type="transmembrane region" description="Helical" evidence="7">
    <location>
        <begin position="30"/>
        <end position="53"/>
    </location>
</feature>
<keyword evidence="3 9" id="KW-0808">Transferase</keyword>
<protein>
    <submittedName>
        <fullName evidence="9">Phosphoethanolamine transferase</fullName>
    </submittedName>
</protein>
<gene>
    <name evidence="9" type="ORF">H9789_04470</name>
</gene>
<evidence type="ECO:0000313" key="10">
    <source>
        <dbReference type="Proteomes" id="UP000823865"/>
    </source>
</evidence>
<organism evidence="9 10">
    <name type="scientific">Candidatus Paraprevotella stercoravium</name>
    <dbReference type="NCBI Taxonomy" id="2838725"/>
    <lineage>
        <taxon>Bacteria</taxon>
        <taxon>Pseudomonadati</taxon>
        <taxon>Bacteroidota</taxon>
        <taxon>Bacteroidia</taxon>
        <taxon>Bacteroidales</taxon>
        <taxon>Prevotellaceae</taxon>
        <taxon>Paraprevotella</taxon>
    </lineage>
</organism>
<evidence type="ECO:0000256" key="6">
    <source>
        <dbReference type="ARBA" id="ARBA00023136"/>
    </source>
</evidence>
<evidence type="ECO:0000256" key="3">
    <source>
        <dbReference type="ARBA" id="ARBA00022679"/>
    </source>
</evidence>
<feature type="transmembrane region" description="Helical" evidence="7">
    <location>
        <begin position="108"/>
        <end position="128"/>
    </location>
</feature>
<dbReference type="InterPro" id="IPR000917">
    <property type="entry name" value="Sulfatase_N"/>
</dbReference>
<evidence type="ECO:0000256" key="7">
    <source>
        <dbReference type="SAM" id="Phobius"/>
    </source>
</evidence>
<dbReference type="InterPro" id="IPR040423">
    <property type="entry name" value="PEA_transferase"/>
</dbReference>
<sequence>MASHHFLLTYGLTMILSYLNGKLRVVYKTLIIVGMIIALIIDLVCVNAFHYTYTRDTVALVLGTNTTEISEMWNTYFDFSVLFKALATVAVAYLFYRFVFWLFRKKQVVMLRVSMVALLLSIADFIYVTHTWSSWDAISVTRFFCIPKVASSPDLHQYLVHPKLEQTETQMPRRIVLIVGESFAKSHSSLYGYDKKTNPFLETLQKDSLLYLFTKTKSSASYTIEAFQSFMSTYRPSYGDSIKWYQCLTVPEVMRTCGYRCSWISNQNRYGVYDNVVTRYAELCDTAIFLRNQLKDNNKSFYDQDLLPKIDEALVASENAERNFYVVHLMGSHPKFNRRYPVEFNRFSPSEYTFDSNRKKRESSQYDNSILYNDSVVYEMIRRYDDDETIVFYFSDHGLDIYQTRPDYMGHAIRGNKQSGEASRDIPFMVYMNKGFQKKYPRILRKVQSLQHQPFETQDLIYLLTDLIGVHISERSLPDGTY</sequence>
<accession>A0A9E2L589</accession>
<evidence type="ECO:0000313" key="9">
    <source>
        <dbReference type="EMBL" id="MBU3853060.1"/>
    </source>
</evidence>
<proteinExistence type="predicted"/>
<reference evidence="9" key="2">
    <citation type="submission" date="2021-04" db="EMBL/GenBank/DDBJ databases">
        <authorList>
            <person name="Gilroy R."/>
        </authorList>
    </citation>
    <scope>NUCLEOTIDE SEQUENCE</scope>
    <source>
        <strain evidence="9">G3-2149</strain>
    </source>
</reference>
<dbReference type="PANTHER" id="PTHR30443">
    <property type="entry name" value="INNER MEMBRANE PROTEIN"/>
    <property type="match status" value="1"/>
</dbReference>
<dbReference type="GO" id="GO:0009244">
    <property type="term" value="P:lipopolysaccharide core region biosynthetic process"/>
    <property type="evidence" value="ECO:0007669"/>
    <property type="project" value="TreeGrafter"/>
</dbReference>
<dbReference type="Proteomes" id="UP000823865">
    <property type="component" value="Unassembled WGS sequence"/>
</dbReference>
<dbReference type="AlphaFoldDB" id="A0A9E2L589"/>
<dbReference type="GO" id="GO:0005886">
    <property type="term" value="C:plasma membrane"/>
    <property type="evidence" value="ECO:0007669"/>
    <property type="project" value="UniProtKB-SubCell"/>
</dbReference>
<evidence type="ECO:0000256" key="2">
    <source>
        <dbReference type="ARBA" id="ARBA00022475"/>
    </source>
</evidence>
<keyword evidence="6 7" id="KW-0472">Membrane</keyword>
<reference evidence="9" key="1">
    <citation type="journal article" date="2021" name="PeerJ">
        <title>Extensive microbial diversity within the chicken gut microbiome revealed by metagenomics and culture.</title>
        <authorList>
            <person name="Gilroy R."/>
            <person name="Ravi A."/>
            <person name="Getino M."/>
            <person name="Pursley I."/>
            <person name="Horton D.L."/>
            <person name="Alikhan N.F."/>
            <person name="Baker D."/>
            <person name="Gharbi K."/>
            <person name="Hall N."/>
            <person name="Watson M."/>
            <person name="Adriaenssens E.M."/>
            <person name="Foster-Nyarko E."/>
            <person name="Jarju S."/>
            <person name="Secka A."/>
            <person name="Antonio M."/>
            <person name="Oren A."/>
            <person name="Chaudhuri R.R."/>
            <person name="La Ragione R."/>
            <person name="Hildebrand F."/>
            <person name="Pallen M.J."/>
        </authorList>
    </citation>
    <scope>NUCLEOTIDE SEQUENCE</scope>
    <source>
        <strain evidence="9">G3-2149</strain>
    </source>
</reference>
<keyword evidence="2" id="KW-1003">Cell membrane</keyword>
<dbReference type="Pfam" id="PF00884">
    <property type="entry name" value="Sulfatase"/>
    <property type="match status" value="1"/>
</dbReference>
<feature type="transmembrane region" description="Helical" evidence="7">
    <location>
        <begin position="73"/>
        <end position="96"/>
    </location>
</feature>
<dbReference type="InterPro" id="IPR058130">
    <property type="entry name" value="PEA_transf_C"/>
</dbReference>
<dbReference type="EMBL" id="JAHLFU010000086">
    <property type="protein sequence ID" value="MBU3853060.1"/>
    <property type="molecule type" value="Genomic_DNA"/>
</dbReference>
<dbReference type="SUPFAM" id="SSF53649">
    <property type="entry name" value="Alkaline phosphatase-like"/>
    <property type="match status" value="1"/>
</dbReference>
<evidence type="ECO:0000256" key="4">
    <source>
        <dbReference type="ARBA" id="ARBA00022692"/>
    </source>
</evidence>
<comment type="subcellular location">
    <subcellularLocation>
        <location evidence="1">Cell membrane</location>
        <topology evidence="1">Multi-pass membrane protein</topology>
    </subcellularLocation>
</comment>
<dbReference type="PANTHER" id="PTHR30443:SF2">
    <property type="entry name" value="PHOSPHOETHANOLAMINE TRANSFERASE EPTC"/>
    <property type="match status" value="1"/>
</dbReference>
<keyword evidence="5 7" id="KW-1133">Transmembrane helix</keyword>
<comment type="caution">
    <text evidence="9">The sequence shown here is derived from an EMBL/GenBank/DDBJ whole genome shotgun (WGS) entry which is preliminary data.</text>
</comment>
<feature type="domain" description="Sulfatase N-terminal" evidence="8">
    <location>
        <begin position="175"/>
        <end position="469"/>
    </location>
</feature>
<keyword evidence="4 7" id="KW-0812">Transmembrane</keyword>
<evidence type="ECO:0000256" key="1">
    <source>
        <dbReference type="ARBA" id="ARBA00004651"/>
    </source>
</evidence>
<dbReference type="CDD" id="cd16017">
    <property type="entry name" value="LptA"/>
    <property type="match status" value="1"/>
</dbReference>
<name>A0A9E2L589_9BACT</name>